<organism evidence="1 3">
    <name type="scientific">Didymodactylos carnosus</name>
    <dbReference type="NCBI Taxonomy" id="1234261"/>
    <lineage>
        <taxon>Eukaryota</taxon>
        <taxon>Metazoa</taxon>
        <taxon>Spiralia</taxon>
        <taxon>Gnathifera</taxon>
        <taxon>Rotifera</taxon>
        <taxon>Eurotatoria</taxon>
        <taxon>Bdelloidea</taxon>
        <taxon>Philodinida</taxon>
        <taxon>Philodinidae</taxon>
        <taxon>Didymodactylos</taxon>
    </lineage>
</organism>
<dbReference type="AlphaFoldDB" id="A0A814CT73"/>
<evidence type="ECO:0000313" key="1">
    <source>
        <dbReference type="EMBL" id="CAF0945499.1"/>
    </source>
</evidence>
<name>A0A814CT73_9BILA</name>
<comment type="caution">
    <text evidence="1">The sequence shown here is derived from an EMBL/GenBank/DDBJ whole genome shotgun (WGS) entry which is preliminary data.</text>
</comment>
<dbReference type="EMBL" id="CAJOBC010002214">
    <property type="protein sequence ID" value="CAF3721681.1"/>
    <property type="molecule type" value="Genomic_DNA"/>
</dbReference>
<dbReference type="Proteomes" id="UP000681722">
    <property type="component" value="Unassembled WGS sequence"/>
</dbReference>
<accession>A0A814CT73</accession>
<gene>
    <name evidence="1" type="ORF">GPM918_LOCUS10949</name>
    <name evidence="2" type="ORF">SRO942_LOCUS10950</name>
</gene>
<evidence type="ECO:0000313" key="2">
    <source>
        <dbReference type="EMBL" id="CAF3721681.1"/>
    </source>
</evidence>
<dbReference type="Proteomes" id="UP000663829">
    <property type="component" value="Unassembled WGS sequence"/>
</dbReference>
<protein>
    <submittedName>
        <fullName evidence="1">Uncharacterized protein</fullName>
    </submittedName>
</protein>
<sequence length="333" mass="36463">MTDERSKNHMNNKQKITGVISFRNFNAHVMCLKKSKLNKGINRNTRNALFQIPPDQSTIESITADPVEPCQAGFPLFGHDFLEGLQITSTTAVIISKLINLGNDGINFPDTNIHTLLIKMVTSVLLHYVHVPNISNVNSTGVTLTYGEMGGELMVKSNYTKDGAVVHGFPDFATDLFYVHFFDTVDGKPASHITLNITTTSSPVNSEHVSDAPPDVLVLEEEEENIQAQLELDQSSLGELWNAASSATSLMGSYDQFVNMSLLSVVSNSDGDSWSTAPTSSKLVSNIESCHFLLYVAGYKRVILSLCFNVNDFCGCCVTSAYNVGFKRICPGY</sequence>
<reference evidence="1" key="1">
    <citation type="submission" date="2021-02" db="EMBL/GenBank/DDBJ databases">
        <authorList>
            <person name="Nowell W R."/>
        </authorList>
    </citation>
    <scope>NUCLEOTIDE SEQUENCE</scope>
</reference>
<dbReference type="EMBL" id="CAJNOQ010002214">
    <property type="protein sequence ID" value="CAF0945499.1"/>
    <property type="molecule type" value="Genomic_DNA"/>
</dbReference>
<keyword evidence="3" id="KW-1185">Reference proteome</keyword>
<proteinExistence type="predicted"/>
<evidence type="ECO:0000313" key="3">
    <source>
        <dbReference type="Proteomes" id="UP000663829"/>
    </source>
</evidence>